<evidence type="ECO:0000256" key="2">
    <source>
        <dbReference type="SAM" id="MobiDB-lite"/>
    </source>
</evidence>
<dbReference type="InterPro" id="IPR018244">
    <property type="entry name" value="Allrgn_V5/Tpx1_CS"/>
</dbReference>
<dbReference type="CDD" id="cd05382">
    <property type="entry name" value="CAP_GAPR1-like"/>
    <property type="match status" value="4"/>
</dbReference>
<dbReference type="InterPro" id="IPR001283">
    <property type="entry name" value="CRISP-related"/>
</dbReference>
<feature type="region of interest" description="Disordered" evidence="2">
    <location>
        <begin position="1"/>
        <end position="24"/>
    </location>
</feature>
<proteinExistence type="inferred from homology"/>
<dbReference type="PANTHER" id="PTHR10334">
    <property type="entry name" value="CYSTEINE-RICH SECRETORY PROTEIN-RELATED"/>
    <property type="match status" value="1"/>
</dbReference>
<evidence type="ECO:0000259" key="3">
    <source>
        <dbReference type="SMART" id="SM00198"/>
    </source>
</evidence>
<dbReference type="InterPro" id="IPR014044">
    <property type="entry name" value="CAP_dom"/>
</dbReference>
<feature type="domain" description="SCP" evidence="3">
    <location>
        <begin position="43"/>
        <end position="175"/>
    </location>
</feature>
<dbReference type="PROSITE" id="PS01009">
    <property type="entry name" value="CRISP_1"/>
    <property type="match status" value="3"/>
</dbReference>
<dbReference type="SUPFAM" id="SSF55797">
    <property type="entry name" value="PR-1-like"/>
    <property type="match status" value="4"/>
</dbReference>
<dbReference type="AlphaFoldDB" id="A0A8X7WUG9"/>
<dbReference type="PRINTS" id="PR00838">
    <property type="entry name" value="V5ALLERGEN"/>
</dbReference>
<dbReference type="InterPro" id="IPR034113">
    <property type="entry name" value="SCP_GAPR1-like"/>
</dbReference>
<keyword evidence="5" id="KW-1185">Reference proteome</keyword>
<evidence type="ECO:0000313" key="5">
    <source>
        <dbReference type="Proteomes" id="UP000886611"/>
    </source>
</evidence>
<comment type="similarity">
    <text evidence="1">Belongs to the CRISP family.</text>
</comment>
<dbReference type="Pfam" id="PF00188">
    <property type="entry name" value="CAP"/>
    <property type="match status" value="4"/>
</dbReference>
<dbReference type="PRINTS" id="PR00837">
    <property type="entry name" value="V5TPXLIKE"/>
</dbReference>
<dbReference type="Proteomes" id="UP000886611">
    <property type="component" value="Unassembled WGS sequence"/>
</dbReference>
<dbReference type="InterPro" id="IPR002413">
    <property type="entry name" value="V5_allergen-like"/>
</dbReference>
<organism evidence="4 5">
    <name type="scientific">Polypterus senegalus</name>
    <name type="common">Senegal bichir</name>
    <dbReference type="NCBI Taxonomy" id="55291"/>
    <lineage>
        <taxon>Eukaryota</taxon>
        <taxon>Metazoa</taxon>
        <taxon>Chordata</taxon>
        <taxon>Craniata</taxon>
        <taxon>Vertebrata</taxon>
        <taxon>Euteleostomi</taxon>
        <taxon>Actinopterygii</taxon>
        <taxon>Polypteriformes</taxon>
        <taxon>Polypteridae</taxon>
        <taxon>Polypterus</taxon>
    </lineage>
</organism>
<feature type="non-terminal residue" evidence="4">
    <location>
        <position position="752"/>
    </location>
</feature>
<dbReference type="EMBL" id="JAATIS010009265">
    <property type="protein sequence ID" value="KAG2456045.1"/>
    <property type="molecule type" value="Genomic_DNA"/>
</dbReference>
<dbReference type="FunFam" id="3.40.33.10:FF:000002">
    <property type="entry name" value="Golgi-associated plant pathogenesis-related protein 1"/>
    <property type="match status" value="4"/>
</dbReference>
<feature type="domain" description="SCP" evidence="3">
    <location>
        <begin position="598"/>
        <end position="731"/>
    </location>
</feature>
<gene>
    <name evidence="4" type="primary">Glipr2_0</name>
    <name evidence="4" type="ORF">GTO96_0006801</name>
</gene>
<protein>
    <submittedName>
        <fullName evidence="4">GAPR1 protein</fullName>
    </submittedName>
</protein>
<feature type="domain" description="SCP" evidence="3">
    <location>
        <begin position="388"/>
        <end position="521"/>
    </location>
</feature>
<sequence length="752" mass="82563">MKLWRRGGRGTGRPLAGRPCATHPGTDAVRLRAAPECERHSSKFEKEFLEAHNNYRKLHGAPPLQLTRELCQSAQEWADHMLSIKSLQHSDTDNGENLYYAWSSTPKEILGKEAVDSWYSEIKDYDFSNPGFMGNTGHFTQVVWKDSKEVGVGKATDGKTIYVVGQYKPAGNISNDGFFQKNVLPANSSGGQPKYNDPDSAPKKLADKNSLAARPLSMAEFETEALECHNAYRKLHGVPALSLSRELCQDAQQWANHLASLGTIQHSNSNYGENLYCKWSSNKADATGKDVVDYWYSEIKDYNFQTPGFQSNTGHFTQVVWKDSRNLGIGKTVNAKGMVIAVARYDPAGNITNPGYFEKNVRPRGAAAASNDTLPEGGKKMANPGGDNFAKDFLQACNERRAWHGARPLELNSQISRDAQSWAEHLVKLGTLKHSDTKLGENIWAQRGPPQATVSGAQTVEAWYKEVDNYDFSKAGHQERTGHFTQLVWRSSTEVGVGKASDGKGLIVIVAQFSPAGNITNRGYYERNVLPKGSKVTDEPVEKEMEKLQLTNQVVPIAGEAPGTECHWWGSKVQAGPGCPLLVLSVCHSCPPAGQLQLFSSSLLDAHNRFRQQHGAGPLTCSSSLSRKAQQWAEALVGMRALKSSGMDYGENLWYRQGNSLTLPTGTEVAEAWYSENTNYNFSTPGFQSGSGNFTQMVWKSSLQIGIGLAQDGDGLFIVVAFFDPAGNITNQGYFEKNVQASATRGLSIKLS</sequence>
<evidence type="ECO:0000313" key="4">
    <source>
        <dbReference type="EMBL" id="KAG2456045.1"/>
    </source>
</evidence>
<comment type="caution">
    <text evidence="4">The sequence shown here is derived from an EMBL/GenBank/DDBJ whole genome shotgun (WGS) entry which is preliminary data.</text>
</comment>
<feature type="non-terminal residue" evidence="4">
    <location>
        <position position="1"/>
    </location>
</feature>
<dbReference type="InterPro" id="IPR035940">
    <property type="entry name" value="CAP_sf"/>
</dbReference>
<name>A0A8X7WUG9_POLSE</name>
<evidence type="ECO:0000256" key="1">
    <source>
        <dbReference type="ARBA" id="ARBA00009923"/>
    </source>
</evidence>
<dbReference type="Gene3D" id="3.40.33.10">
    <property type="entry name" value="CAP"/>
    <property type="match status" value="4"/>
</dbReference>
<reference evidence="4 5" key="1">
    <citation type="journal article" date="2021" name="Cell">
        <title>Tracing the genetic footprints of vertebrate landing in non-teleost ray-finned fishes.</title>
        <authorList>
            <person name="Bi X."/>
            <person name="Wang K."/>
            <person name="Yang L."/>
            <person name="Pan H."/>
            <person name="Jiang H."/>
            <person name="Wei Q."/>
            <person name="Fang M."/>
            <person name="Yu H."/>
            <person name="Zhu C."/>
            <person name="Cai Y."/>
            <person name="He Y."/>
            <person name="Gan X."/>
            <person name="Zeng H."/>
            <person name="Yu D."/>
            <person name="Zhu Y."/>
            <person name="Jiang H."/>
            <person name="Qiu Q."/>
            <person name="Yang H."/>
            <person name="Zhang Y.E."/>
            <person name="Wang W."/>
            <person name="Zhu M."/>
            <person name="He S."/>
            <person name="Zhang G."/>
        </authorList>
    </citation>
    <scope>NUCLEOTIDE SEQUENCE [LARGE SCALE GENOMIC DNA]</scope>
    <source>
        <strain evidence="4">Bchr_013</strain>
    </source>
</reference>
<dbReference type="GO" id="GO:0005576">
    <property type="term" value="C:extracellular region"/>
    <property type="evidence" value="ECO:0007669"/>
    <property type="project" value="InterPro"/>
</dbReference>
<feature type="domain" description="SCP" evidence="3">
    <location>
        <begin position="220"/>
        <end position="353"/>
    </location>
</feature>
<dbReference type="SMART" id="SM00198">
    <property type="entry name" value="SCP"/>
    <property type="match status" value="4"/>
</dbReference>
<accession>A0A8X7WUG9</accession>